<dbReference type="Gene3D" id="3.40.47.10">
    <property type="match status" value="1"/>
</dbReference>
<organism evidence="5 6">
    <name type="scientific">Litorimonas taeanensis</name>
    <dbReference type="NCBI Taxonomy" id="568099"/>
    <lineage>
        <taxon>Bacteria</taxon>
        <taxon>Pseudomonadati</taxon>
        <taxon>Pseudomonadota</taxon>
        <taxon>Alphaproteobacteria</taxon>
        <taxon>Maricaulales</taxon>
        <taxon>Robiginitomaculaceae</taxon>
    </lineage>
</organism>
<evidence type="ECO:0000259" key="4">
    <source>
        <dbReference type="Pfam" id="PF08545"/>
    </source>
</evidence>
<dbReference type="InterPro" id="IPR016039">
    <property type="entry name" value="Thiolase-like"/>
</dbReference>
<dbReference type="Pfam" id="PF08545">
    <property type="entry name" value="ACP_syn_III"/>
    <property type="match status" value="1"/>
</dbReference>
<gene>
    <name evidence="5" type="ORF">DES40_1546</name>
</gene>
<dbReference type="GO" id="GO:0004315">
    <property type="term" value="F:3-oxoacyl-[acyl-carrier-protein] synthase activity"/>
    <property type="evidence" value="ECO:0007669"/>
    <property type="project" value="InterPro"/>
</dbReference>
<dbReference type="InterPro" id="IPR013747">
    <property type="entry name" value="ACP_syn_III_C"/>
</dbReference>
<dbReference type="OrthoDB" id="9815506at2"/>
<dbReference type="GO" id="GO:0006633">
    <property type="term" value="P:fatty acid biosynthetic process"/>
    <property type="evidence" value="ECO:0007669"/>
    <property type="project" value="InterPro"/>
</dbReference>
<dbReference type="NCBIfam" id="NF006829">
    <property type="entry name" value="PRK09352.1"/>
    <property type="match status" value="1"/>
</dbReference>
<keyword evidence="1" id="KW-0808">Transferase</keyword>
<dbReference type="EMBL" id="RBII01000001">
    <property type="protein sequence ID" value="RKQ72207.1"/>
    <property type="molecule type" value="Genomic_DNA"/>
</dbReference>
<evidence type="ECO:0000256" key="2">
    <source>
        <dbReference type="ARBA" id="ARBA00023315"/>
    </source>
</evidence>
<dbReference type="InParanoid" id="A0A420WMH2"/>
<dbReference type="GO" id="GO:0044550">
    <property type="term" value="P:secondary metabolite biosynthetic process"/>
    <property type="evidence" value="ECO:0007669"/>
    <property type="project" value="TreeGrafter"/>
</dbReference>
<dbReference type="RefSeq" id="WP_121100212.1">
    <property type="nucleotide sequence ID" value="NZ_RBII01000001.1"/>
</dbReference>
<evidence type="ECO:0000313" key="6">
    <source>
        <dbReference type="Proteomes" id="UP000282211"/>
    </source>
</evidence>
<evidence type="ECO:0000256" key="1">
    <source>
        <dbReference type="ARBA" id="ARBA00022679"/>
    </source>
</evidence>
<evidence type="ECO:0000259" key="3">
    <source>
        <dbReference type="Pfam" id="PF08541"/>
    </source>
</evidence>
<dbReference type="CDD" id="cd00830">
    <property type="entry name" value="KAS_III"/>
    <property type="match status" value="1"/>
</dbReference>
<evidence type="ECO:0000313" key="5">
    <source>
        <dbReference type="EMBL" id="RKQ72207.1"/>
    </source>
</evidence>
<proteinExistence type="predicted"/>
<dbReference type="AlphaFoldDB" id="A0A420WMH2"/>
<comment type="caution">
    <text evidence="5">The sequence shown here is derived from an EMBL/GenBank/DDBJ whole genome shotgun (WGS) entry which is preliminary data.</text>
</comment>
<dbReference type="PANTHER" id="PTHR34069:SF3">
    <property type="entry name" value="ACYL-COA:ACYL-COA ALKYLTRANSFERASE"/>
    <property type="match status" value="1"/>
</dbReference>
<dbReference type="Proteomes" id="UP000282211">
    <property type="component" value="Unassembled WGS sequence"/>
</dbReference>
<protein>
    <submittedName>
        <fullName evidence="5">3-oxoacyl-[acyl-carrier-protein] synthase-3</fullName>
    </submittedName>
</protein>
<feature type="domain" description="Beta-ketoacyl-[acyl-carrier-protein] synthase III C-terminal" evidence="3">
    <location>
        <begin position="253"/>
        <end position="338"/>
    </location>
</feature>
<dbReference type="PANTHER" id="PTHR34069">
    <property type="entry name" value="3-OXOACYL-[ACYL-CARRIER-PROTEIN] SYNTHASE 3"/>
    <property type="match status" value="1"/>
</dbReference>
<feature type="domain" description="Beta-ketoacyl-[acyl-carrier-protein] synthase III N-terminal" evidence="4">
    <location>
        <begin position="115"/>
        <end position="191"/>
    </location>
</feature>
<reference evidence="5 6" key="1">
    <citation type="submission" date="2018-10" db="EMBL/GenBank/DDBJ databases">
        <title>Genomic Encyclopedia of Type Strains, Phase IV (KMG-IV): sequencing the most valuable type-strain genomes for metagenomic binning, comparative biology and taxonomic classification.</title>
        <authorList>
            <person name="Goeker M."/>
        </authorList>
    </citation>
    <scope>NUCLEOTIDE SEQUENCE [LARGE SCALE GENOMIC DNA]</scope>
    <source>
        <strain evidence="5 6">DSM 22008</strain>
    </source>
</reference>
<name>A0A420WMH2_9PROT</name>
<keyword evidence="6" id="KW-1185">Reference proteome</keyword>
<keyword evidence="2" id="KW-0012">Acyltransferase</keyword>
<sequence length="352" mass="38216">MAFLKYSKASITGMVSCYPPNIIDNLTVSPLLTEKEAAKVVKATGIKERRFVSEGVCASDLCAQAAEHLLDDMGIDRDSIDVLIFLSQTPDYLGVPATSCALQARLGLSTETAAFDMVLGCSGFIYALSTAYAYVEAGAKRVLLLVGETMSDFTSLEDRTTALLFGDGGAAIMVEGKDTASTSYFSLRTDGKGTDAIKIPSGGYRSPSNAENVQLQTFEDGSRRTGLHVTMDGMKVFDFTMKEVVQNIQSVLSFAEVDIDDVDTFFMHQANKFMLNMFAKKLKIAKEKMPISIHKFGNTSTVSIPLTITDHIQEGGHKPLNSILCGYGSGLSWGTAYLDMSSCTLYKQIEYK</sequence>
<dbReference type="InterPro" id="IPR013751">
    <property type="entry name" value="ACP_syn_III_N"/>
</dbReference>
<dbReference type="SUPFAM" id="SSF53901">
    <property type="entry name" value="Thiolase-like"/>
    <property type="match status" value="1"/>
</dbReference>
<dbReference type="Pfam" id="PF08541">
    <property type="entry name" value="ACP_syn_III_C"/>
    <property type="match status" value="1"/>
</dbReference>
<accession>A0A420WMH2</accession>